<dbReference type="PANTHER" id="PTHR43820">
    <property type="entry name" value="HIGH-AFFINITY BRANCHED-CHAIN AMINO ACID TRANSPORT ATP-BINDING PROTEIN LIVF"/>
    <property type="match status" value="1"/>
</dbReference>
<accession>A0A318SL50</accession>
<evidence type="ECO:0000313" key="9">
    <source>
        <dbReference type="Proteomes" id="UP000247540"/>
    </source>
</evidence>
<reference evidence="8 9" key="1">
    <citation type="submission" date="2018-06" db="EMBL/GenBank/DDBJ databases">
        <title>Genomic Encyclopedia of Type Strains, Phase III (KMG-III): the genomes of soil and plant-associated and newly described type strains.</title>
        <authorList>
            <person name="Whitman W."/>
        </authorList>
    </citation>
    <scope>NUCLEOTIDE SEQUENCE [LARGE SCALE GENOMIC DNA]</scope>
    <source>
        <strain evidence="8 9">CECT 7646</strain>
    </source>
</reference>
<dbReference type="InterPro" id="IPR027417">
    <property type="entry name" value="P-loop_NTPase"/>
</dbReference>
<dbReference type="InterPro" id="IPR003439">
    <property type="entry name" value="ABC_transporter-like_ATP-bd"/>
</dbReference>
<dbReference type="GO" id="GO:0016887">
    <property type="term" value="F:ATP hydrolysis activity"/>
    <property type="evidence" value="ECO:0007669"/>
    <property type="project" value="InterPro"/>
</dbReference>
<comment type="similarity">
    <text evidence="1">Belongs to the ABC transporter superfamily.</text>
</comment>
<dbReference type="CDD" id="cd03224">
    <property type="entry name" value="ABC_TM1139_LivF_branched"/>
    <property type="match status" value="1"/>
</dbReference>
<keyword evidence="5 8" id="KW-0067">ATP-binding</keyword>
<evidence type="ECO:0000256" key="6">
    <source>
        <dbReference type="ARBA" id="ARBA00022970"/>
    </source>
</evidence>
<dbReference type="SUPFAM" id="SSF52540">
    <property type="entry name" value="P-loop containing nucleoside triphosphate hydrolases"/>
    <property type="match status" value="1"/>
</dbReference>
<gene>
    <name evidence="8" type="ORF">DFQ15_112101</name>
</gene>
<dbReference type="Gene3D" id="3.40.50.300">
    <property type="entry name" value="P-loop containing nucleotide triphosphate hydrolases"/>
    <property type="match status" value="1"/>
</dbReference>
<dbReference type="PANTHER" id="PTHR43820:SF2">
    <property type="entry name" value="ABC TRANSPORTER ATP-BINDING PROTEIN"/>
    <property type="match status" value="1"/>
</dbReference>
<keyword evidence="9" id="KW-1185">Reference proteome</keyword>
<dbReference type="InterPro" id="IPR003593">
    <property type="entry name" value="AAA+_ATPase"/>
</dbReference>
<evidence type="ECO:0000313" key="8">
    <source>
        <dbReference type="EMBL" id="PYE77848.1"/>
    </source>
</evidence>
<dbReference type="EMBL" id="QJTC01000012">
    <property type="protein sequence ID" value="PYE77848.1"/>
    <property type="molecule type" value="Genomic_DNA"/>
</dbReference>
<evidence type="ECO:0000256" key="1">
    <source>
        <dbReference type="ARBA" id="ARBA00005417"/>
    </source>
</evidence>
<dbReference type="GO" id="GO:0015807">
    <property type="term" value="P:L-amino acid transport"/>
    <property type="evidence" value="ECO:0007669"/>
    <property type="project" value="TreeGrafter"/>
</dbReference>
<dbReference type="PROSITE" id="PS00211">
    <property type="entry name" value="ABC_TRANSPORTER_1"/>
    <property type="match status" value="1"/>
</dbReference>
<organism evidence="8 9">
    <name type="scientific">Xylophilus ampelinus</name>
    <dbReference type="NCBI Taxonomy" id="54067"/>
    <lineage>
        <taxon>Bacteria</taxon>
        <taxon>Pseudomonadati</taxon>
        <taxon>Pseudomonadota</taxon>
        <taxon>Betaproteobacteria</taxon>
        <taxon>Burkholderiales</taxon>
        <taxon>Xylophilus</taxon>
    </lineage>
</organism>
<sequence>MNTQATMAGAAAVPAPAPRPDRPVLLEIDDLQATYGSSQVLFGVGLRIDAGDVATLLGRNGMGKTTTVRSLLGLVRARSGTVRFRGERIERMEPDRIARMGLAVVPEGRQIFPNLSVSENLRAFGANRNRSPDSWTLERVYDLFPRLAERSRNMGNQLSGGEQQMLAIGRALMTNPYLLVLDEATEGLAPLIREEIWRCLAQLRAQGQSILVIDKYVQRLVTLADRHTIVQRGQVVWQGDSPALAADPGLWQKYIGV</sequence>
<evidence type="ECO:0000259" key="7">
    <source>
        <dbReference type="PROSITE" id="PS50893"/>
    </source>
</evidence>
<dbReference type="InterPro" id="IPR052156">
    <property type="entry name" value="BCAA_Transport_ATP-bd_LivF"/>
</dbReference>
<dbReference type="GO" id="GO:0015658">
    <property type="term" value="F:branched-chain amino acid transmembrane transporter activity"/>
    <property type="evidence" value="ECO:0007669"/>
    <property type="project" value="TreeGrafter"/>
</dbReference>
<feature type="domain" description="ABC transporter" evidence="7">
    <location>
        <begin position="26"/>
        <end position="257"/>
    </location>
</feature>
<dbReference type="Pfam" id="PF00005">
    <property type="entry name" value="ABC_tran"/>
    <property type="match status" value="1"/>
</dbReference>
<keyword evidence="4" id="KW-0547">Nucleotide-binding</keyword>
<keyword evidence="3" id="KW-0472">Membrane</keyword>
<keyword evidence="6" id="KW-0029">Amino-acid transport</keyword>
<evidence type="ECO:0000256" key="5">
    <source>
        <dbReference type="ARBA" id="ARBA00022840"/>
    </source>
</evidence>
<name>A0A318SL50_9BURK</name>
<evidence type="ECO:0000256" key="2">
    <source>
        <dbReference type="ARBA" id="ARBA00022448"/>
    </source>
</evidence>
<evidence type="ECO:0000256" key="3">
    <source>
        <dbReference type="ARBA" id="ARBA00022475"/>
    </source>
</evidence>
<dbReference type="PROSITE" id="PS50893">
    <property type="entry name" value="ABC_TRANSPORTER_2"/>
    <property type="match status" value="1"/>
</dbReference>
<protein>
    <submittedName>
        <fullName evidence="8">Amino acid/amide ABC transporter ATP-binding protein 2 (HAAT family)</fullName>
    </submittedName>
</protein>
<dbReference type="SMART" id="SM00382">
    <property type="entry name" value="AAA"/>
    <property type="match status" value="1"/>
</dbReference>
<comment type="caution">
    <text evidence="8">The sequence shown here is derived from an EMBL/GenBank/DDBJ whole genome shotgun (WGS) entry which is preliminary data.</text>
</comment>
<dbReference type="GO" id="GO:0005524">
    <property type="term" value="F:ATP binding"/>
    <property type="evidence" value="ECO:0007669"/>
    <property type="project" value="UniProtKB-KW"/>
</dbReference>
<dbReference type="InterPro" id="IPR017871">
    <property type="entry name" value="ABC_transporter-like_CS"/>
</dbReference>
<keyword evidence="3" id="KW-1003">Cell membrane</keyword>
<dbReference type="Proteomes" id="UP000247540">
    <property type="component" value="Unassembled WGS sequence"/>
</dbReference>
<proteinExistence type="inferred from homology"/>
<dbReference type="AlphaFoldDB" id="A0A318SL50"/>
<keyword evidence="2" id="KW-0813">Transport</keyword>
<evidence type="ECO:0000256" key="4">
    <source>
        <dbReference type="ARBA" id="ARBA00022741"/>
    </source>
</evidence>